<dbReference type="RefSeq" id="WP_072625868.1">
    <property type="nucleotide sequence ID" value="NZ_CP013290.1"/>
</dbReference>
<reference evidence="5 7" key="1">
    <citation type="submission" date="2015-11" db="EMBL/GenBank/DDBJ databases">
        <authorList>
            <person name="Zhang Y."/>
            <person name="Guo Z."/>
        </authorList>
    </citation>
    <scope>NUCLEOTIDE SEQUENCE [LARGE SCALE GENOMIC DNA]</scope>
    <source>
        <strain evidence="5 7">YFY001</strain>
    </source>
</reference>
<organism evidence="5 7">
    <name type="scientific">Janibacter indicus</name>
    <dbReference type="NCBI Taxonomy" id="857417"/>
    <lineage>
        <taxon>Bacteria</taxon>
        <taxon>Bacillati</taxon>
        <taxon>Actinomycetota</taxon>
        <taxon>Actinomycetes</taxon>
        <taxon>Micrococcales</taxon>
        <taxon>Intrasporangiaceae</taxon>
        <taxon>Janibacter</taxon>
    </lineage>
</organism>
<reference evidence="6 8" key="2">
    <citation type="submission" date="2020-10" db="EMBL/GenBank/DDBJ databases">
        <title>Janibacter indicus TT2 genome sequence.</title>
        <authorList>
            <person name="Lee K."/>
            <person name="Ganzorig M."/>
        </authorList>
    </citation>
    <scope>NUCLEOTIDE SEQUENCE [LARGE SCALE GENOMIC DNA]</scope>
    <source>
        <strain evidence="6 8">TT2</strain>
    </source>
</reference>
<dbReference type="InterPro" id="IPR000524">
    <property type="entry name" value="Tscrpt_reg_HTH_GntR"/>
</dbReference>
<evidence type="ECO:0000256" key="3">
    <source>
        <dbReference type="ARBA" id="ARBA00023163"/>
    </source>
</evidence>
<dbReference type="SUPFAM" id="SSF46785">
    <property type="entry name" value="Winged helix' DNA-binding domain"/>
    <property type="match status" value="1"/>
</dbReference>
<evidence type="ECO:0000313" key="5">
    <source>
        <dbReference type="EMBL" id="APH02732.1"/>
    </source>
</evidence>
<dbReference type="Gene3D" id="1.10.10.10">
    <property type="entry name" value="Winged helix-like DNA-binding domain superfamily/Winged helix DNA-binding domain"/>
    <property type="match status" value="1"/>
</dbReference>
<dbReference type="PANTHER" id="PTHR43537:SF45">
    <property type="entry name" value="GNTR FAMILY REGULATORY PROTEIN"/>
    <property type="match status" value="1"/>
</dbReference>
<dbReference type="AlphaFoldDB" id="A0A1L3MK69"/>
<dbReference type="SUPFAM" id="SSF48008">
    <property type="entry name" value="GntR ligand-binding domain-like"/>
    <property type="match status" value="1"/>
</dbReference>
<dbReference type="SMART" id="SM00345">
    <property type="entry name" value="HTH_GNTR"/>
    <property type="match status" value="1"/>
</dbReference>
<dbReference type="PANTHER" id="PTHR43537">
    <property type="entry name" value="TRANSCRIPTIONAL REGULATOR, GNTR FAMILY"/>
    <property type="match status" value="1"/>
</dbReference>
<dbReference type="Pfam" id="PF07729">
    <property type="entry name" value="FCD"/>
    <property type="match status" value="1"/>
</dbReference>
<evidence type="ECO:0000256" key="1">
    <source>
        <dbReference type="ARBA" id="ARBA00023015"/>
    </source>
</evidence>
<dbReference type="GO" id="GO:0003700">
    <property type="term" value="F:DNA-binding transcription factor activity"/>
    <property type="evidence" value="ECO:0007669"/>
    <property type="project" value="InterPro"/>
</dbReference>
<evidence type="ECO:0000259" key="4">
    <source>
        <dbReference type="PROSITE" id="PS50949"/>
    </source>
</evidence>
<evidence type="ECO:0000313" key="6">
    <source>
        <dbReference type="EMBL" id="QOK22701.1"/>
    </source>
</evidence>
<dbReference type="KEGG" id="jte:ASJ30_15260"/>
<dbReference type="Gene3D" id="1.20.120.530">
    <property type="entry name" value="GntR ligand-binding domain-like"/>
    <property type="match status" value="1"/>
</dbReference>
<proteinExistence type="predicted"/>
<accession>A0A1L3MK69</accession>
<protein>
    <submittedName>
        <fullName evidence="5">GntR family transcriptional regulator</fullName>
    </submittedName>
</protein>
<evidence type="ECO:0000256" key="2">
    <source>
        <dbReference type="ARBA" id="ARBA00023125"/>
    </source>
</evidence>
<name>A0A1L3MK69_9MICO</name>
<dbReference type="InterPro" id="IPR036388">
    <property type="entry name" value="WH-like_DNA-bd_sf"/>
</dbReference>
<dbReference type="EMBL" id="CP013290">
    <property type="protein sequence ID" value="APH02732.1"/>
    <property type="molecule type" value="Genomic_DNA"/>
</dbReference>
<dbReference type="CDD" id="cd07377">
    <property type="entry name" value="WHTH_GntR"/>
    <property type="match status" value="1"/>
</dbReference>
<keyword evidence="7" id="KW-1185">Reference proteome</keyword>
<dbReference type="Pfam" id="PF00392">
    <property type="entry name" value="GntR"/>
    <property type="match status" value="1"/>
</dbReference>
<dbReference type="PRINTS" id="PR00035">
    <property type="entry name" value="HTHGNTR"/>
</dbReference>
<keyword evidence="2" id="KW-0238">DNA-binding</keyword>
<dbReference type="InterPro" id="IPR036390">
    <property type="entry name" value="WH_DNA-bd_sf"/>
</dbReference>
<evidence type="ECO:0000313" key="7">
    <source>
        <dbReference type="Proteomes" id="UP000182938"/>
    </source>
</evidence>
<dbReference type="PROSITE" id="PS50949">
    <property type="entry name" value="HTH_GNTR"/>
    <property type="match status" value="1"/>
</dbReference>
<feature type="domain" description="HTH gntR-type" evidence="4">
    <location>
        <begin position="12"/>
        <end position="79"/>
    </location>
</feature>
<keyword evidence="1" id="KW-0805">Transcription regulation</keyword>
<keyword evidence="3" id="KW-0804">Transcription</keyword>
<dbReference type="InterPro" id="IPR011711">
    <property type="entry name" value="GntR_C"/>
</dbReference>
<dbReference type="GO" id="GO:0003677">
    <property type="term" value="F:DNA binding"/>
    <property type="evidence" value="ECO:0007669"/>
    <property type="project" value="UniProtKB-KW"/>
</dbReference>
<dbReference type="Proteomes" id="UP000182938">
    <property type="component" value="Chromosome"/>
</dbReference>
<dbReference type="Proteomes" id="UP000593998">
    <property type="component" value="Chromosome"/>
</dbReference>
<dbReference type="SMART" id="SM00895">
    <property type="entry name" value="FCD"/>
    <property type="match status" value="1"/>
</dbReference>
<evidence type="ECO:0000313" key="8">
    <source>
        <dbReference type="Proteomes" id="UP000593998"/>
    </source>
</evidence>
<sequence>MPVSELSPNPRRSTVEYIADELRDAIMAGRLEPGEQLGEADLARRFEVSRGPLREAMQRLVSEGLLHAITNRGVFVTELTLDDVLDVYRTRSVIERGALEVLLDAARRQETADELEDVVRRMRRAAAKGDGPAVSDADQHFHEVLVEASGSPRLIRAMRTLLVETRMCLGELRTTYGDLETQVHEHEELRTAILEASPAKSKAALQAHLDDAVSRLVDKREAARP</sequence>
<gene>
    <name evidence="5" type="ORF">ASJ30_15260</name>
    <name evidence="6" type="ORF">IGS73_16885</name>
</gene>
<dbReference type="InterPro" id="IPR008920">
    <property type="entry name" value="TF_FadR/GntR_C"/>
</dbReference>
<dbReference type="EMBL" id="CP062789">
    <property type="protein sequence ID" value="QOK22701.1"/>
    <property type="molecule type" value="Genomic_DNA"/>
</dbReference>